<feature type="transmembrane region" description="Helical" evidence="1">
    <location>
        <begin position="69"/>
        <end position="90"/>
    </location>
</feature>
<feature type="transmembrane region" description="Helical" evidence="1">
    <location>
        <begin position="96"/>
        <end position="115"/>
    </location>
</feature>
<accession>A0A1F7TK46</accession>
<feature type="transmembrane region" description="Helical" evidence="1">
    <location>
        <begin position="40"/>
        <end position="57"/>
    </location>
</feature>
<sequence>MSDNRAFEVSVAGCGFAASVTAYLAFWVSELARPGFVSRFLSVHLFLLSAVAFGAWYASRVERYRDWPLIQYGAALALAPIAAYAAWTLGAGFAELRVLAAAGAAVVPVLVVSLVRSSSVQ</sequence>
<keyword evidence="1" id="KW-0472">Membrane</keyword>
<dbReference type="STRING" id="1802385.A2856_01460"/>
<name>A0A1F7TK46_9BACT</name>
<evidence type="ECO:0000313" key="3">
    <source>
        <dbReference type="Proteomes" id="UP000177885"/>
    </source>
</evidence>
<comment type="caution">
    <text evidence="2">The sequence shown here is derived from an EMBL/GenBank/DDBJ whole genome shotgun (WGS) entry which is preliminary data.</text>
</comment>
<feature type="transmembrane region" description="Helical" evidence="1">
    <location>
        <begin position="7"/>
        <end position="28"/>
    </location>
</feature>
<organism evidence="2 3">
    <name type="scientific">Candidatus Uhrbacteria bacterium RIFCSPHIGHO2_01_FULL_63_20</name>
    <dbReference type="NCBI Taxonomy" id="1802385"/>
    <lineage>
        <taxon>Bacteria</taxon>
        <taxon>Candidatus Uhriibacteriota</taxon>
    </lineage>
</organism>
<protein>
    <submittedName>
        <fullName evidence="2">Uncharacterized protein</fullName>
    </submittedName>
</protein>
<keyword evidence="1" id="KW-1133">Transmembrane helix</keyword>
<reference evidence="2 3" key="1">
    <citation type="journal article" date="2016" name="Nat. Commun.">
        <title>Thousands of microbial genomes shed light on interconnected biogeochemical processes in an aquifer system.</title>
        <authorList>
            <person name="Anantharaman K."/>
            <person name="Brown C.T."/>
            <person name="Hug L.A."/>
            <person name="Sharon I."/>
            <person name="Castelle C.J."/>
            <person name="Probst A.J."/>
            <person name="Thomas B.C."/>
            <person name="Singh A."/>
            <person name="Wilkins M.J."/>
            <person name="Karaoz U."/>
            <person name="Brodie E.L."/>
            <person name="Williams K.H."/>
            <person name="Hubbard S.S."/>
            <person name="Banfield J.F."/>
        </authorList>
    </citation>
    <scope>NUCLEOTIDE SEQUENCE [LARGE SCALE GENOMIC DNA]</scope>
</reference>
<keyword evidence="1" id="KW-0812">Transmembrane</keyword>
<gene>
    <name evidence="2" type="ORF">A2856_01460</name>
</gene>
<dbReference type="EMBL" id="MGDT01000007">
    <property type="protein sequence ID" value="OGL66346.1"/>
    <property type="molecule type" value="Genomic_DNA"/>
</dbReference>
<dbReference type="Proteomes" id="UP000177885">
    <property type="component" value="Unassembled WGS sequence"/>
</dbReference>
<evidence type="ECO:0000313" key="2">
    <source>
        <dbReference type="EMBL" id="OGL66346.1"/>
    </source>
</evidence>
<evidence type="ECO:0000256" key="1">
    <source>
        <dbReference type="SAM" id="Phobius"/>
    </source>
</evidence>
<dbReference type="AlphaFoldDB" id="A0A1F7TK46"/>
<proteinExistence type="predicted"/>